<dbReference type="InterPro" id="IPR032675">
    <property type="entry name" value="LRR_dom_sf"/>
</dbReference>
<dbReference type="Gene3D" id="1.20.1280.50">
    <property type="match status" value="1"/>
</dbReference>
<sequence>MTTAPNEQPRNVINTLPTELMIEIFDYCRFELDIIAPDLMDPTTAPRLLMHVCQHWRYIVTTTPQLWDAFLIDVSERVWETEFEECIRRSADRRLTVTLLSGWEDPLDGLDYANLRMFAQYCHRVKHLKIDITQMIFLLVNQFLSTSVLLADRRDHLQFPALKSFSIARELYWDDPTMIFKVYPITAFSEAPELQNLLLGAIPAAGFKFDYNAYGANLVHFGSVVESLNELNDLFSDMPNLNSAAVVIKISHNLEGIAGSLRAAPTVHHACLQELKLDLMWGQNGLEPSVLPDIVACFMLPALKSLVLPYMQNKKWGQILAERSPQLAELTISGSGEYPWYETTQGIIDLFKPLPTLRLISVQDATPEFLRSFFDAYGSELSIFPMLQELLFERLSPPEIALYAFLMFAGPAISLRKHSAPLVTLRSVTAQAIGTTQDVYPPPEYAAILQKLASQGIEFDISYSVESDDLDEEMEETIISVEPAVISKDLVVSWLE</sequence>
<protein>
    <recommendedName>
        <fullName evidence="3">F-box domain-containing protein</fullName>
    </recommendedName>
</protein>
<evidence type="ECO:0000313" key="1">
    <source>
        <dbReference type="EMBL" id="KAF7302060.1"/>
    </source>
</evidence>
<evidence type="ECO:0000313" key="2">
    <source>
        <dbReference type="Proteomes" id="UP000636479"/>
    </source>
</evidence>
<dbReference type="EMBL" id="JACAZF010000006">
    <property type="protein sequence ID" value="KAF7302060.1"/>
    <property type="molecule type" value="Genomic_DNA"/>
</dbReference>
<evidence type="ECO:0008006" key="3">
    <source>
        <dbReference type="Google" id="ProtNLM"/>
    </source>
</evidence>
<keyword evidence="2" id="KW-1185">Reference proteome</keyword>
<dbReference type="OrthoDB" id="3365698at2759"/>
<dbReference type="Gene3D" id="3.80.10.10">
    <property type="entry name" value="Ribonuclease Inhibitor"/>
    <property type="match status" value="1"/>
</dbReference>
<proteinExistence type="predicted"/>
<dbReference type="RefSeq" id="XP_037220060.1">
    <property type="nucleotide sequence ID" value="XM_037364416.1"/>
</dbReference>
<gene>
    <name evidence="1" type="ORF">MIND_00772500</name>
</gene>
<dbReference type="Proteomes" id="UP000636479">
    <property type="component" value="Unassembled WGS sequence"/>
</dbReference>
<name>A0A8H6SLP7_9AGAR</name>
<dbReference type="SUPFAM" id="SSF81383">
    <property type="entry name" value="F-box domain"/>
    <property type="match status" value="1"/>
</dbReference>
<dbReference type="GeneID" id="59346932"/>
<accession>A0A8H6SLP7</accession>
<comment type="caution">
    <text evidence="1">The sequence shown here is derived from an EMBL/GenBank/DDBJ whole genome shotgun (WGS) entry which is preliminary data.</text>
</comment>
<dbReference type="AlphaFoldDB" id="A0A8H6SLP7"/>
<dbReference type="InterPro" id="IPR036047">
    <property type="entry name" value="F-box-like_dom_sf"/>
</dbReference>
<reference evidence="1" key="1">
    <citation type="submission" date="2020-05" db="EMBL/GenBank/DDBJ databases">
        <title>Mycena genomes resolve the evolution of fungal bioluminescence.</title>
        <authorList>
            <person name="Tsai I.J."/>
        </authorList>
    </citation>
    <scope>NUCLEOTIDE SEQUENCE</scope>
    <source>
        <strain evidence="1">171206Taipei</strain>
    </source>
</reference>
<organism evidence="1 2">
    <name type="scientific">Mycena indigotica</name>
    <dbReference type="NCBI Taxonomy" id="2126181"/>
    <lineage>
        <taxon>Eukaryota</taxon>
        <taxon>Fungi</taxon>
        <taxon>Dikarya</taxon>
        <taxon>Basidiomycota</taxon>
        <taxon>Agaricomycotina</taxon>
        <taxon>Agaricomycetes</taxon>
        <taxon>Agaricomycetidae</taxon>
        <taxon>Agaricales</taxon>
        <taxon>Marasmiineae</taxon>
        <taxon>Mycenaceae</taxon>
        <taxon>Mycena</taxon>
    </lineage>
</organism>